<comment type="caution">
    <text evidence="7">The sequence shown here is derived from an EMBL/GenBank/DDBJ whole genome shotgun (WGS) entry which is preliminary data.</text>
</comment>
<dbReference type="InterPro" id="IPR018392">
    <property type="entry name" value="LysM"/>
</dbReference>
<keyword evidence="2 4" id="KW-0863">Zinc-finger</keyword>
<dbReference type="AlphaFoldDB" id="A0A9P8IEL0"/>
<sequence>MASSSSSEVPEPSQSYTTMDSGDVEAIGARCQLEYCNQLDFLPFRCESCKGKFCLEHRTEFAHKCPNEGAWAAARRRKELGTSSAPDNSKQPLRSFLPEAKCSYPQCKTIINTPRSTGVHCQTCNRMYCLKHRMLEEHDCKNLTPLGARPASAATFNAAAQTEKARVAFARLKAWGREKQKDIKLPAAMAPKPSSNAARLAALNKLKKSAKGDDKVPADSRVYLHVEAEAASTTSKFPRGEFFYNKAWSIGRVLDAAAKSLQVQNVNNHGGGEEEKLRVFHVEGGRLLEFSEKVDTVLASGNTIVLLRGVGPSAPDLIQASTRDTTEWAQQPYLNLFVVLVFWSLLLLAYYPSIHNIRAELQTAKALALSTLRVLSLVEVGTASLSNAICLSYAAKRVSSVPPLAMNPTSVTTVSSTIRPRNKRLTTALDGGDASDGGTSNSLVSPIASPVSSRAASPIPSRHPSRTVSRRTVQSLDTSNNGRPLGGLSLGGTQTPVAFASGLWENSWSTLQGLASTVLGSDALEDQSDKSQRLKKPHQQRRRLLGDAISQHRRAVSAIPRPPSEWGPLGSGGNTGDLIGIGSAESREAMMRSKRREELLVNGGSSQDLSGRYKRRTSDDMRPVSLSVPPDHERGEVERDALVYIHHVHPNDTLAGVVIQFNCQMSVLRRANRLWPNDTIQSRKIVVLPVDTCGVKGRPVPEPVVDLLGEYDSNDDREYMGNNGTSWGAYSLSPPPSLDKQNEPPTTPPTQEHHEDPPWKHQSWVEIDGIPGKVEIARLPRKSLGFFPPSRRKSVSYSDLDTPSASVDLPRSIASSSQGRSRSGSYLTSLSLHGPGGVGTLGAGVYIPGPAEDGLNKYIATHLPSVLPLSYPESSSKASGLENVGNAIEGWVRKIATRAAAIVEAMPGADSNTGGDLIELTGGPELGDDGARAGDGSGGTTGRQGLDGSLRERRRGRSRGGIEPGEN</sequence>
<dbReference type="Pfam" id="PF01428">
    <property type="entry name" value="zf-AN1"/>
    <property type="match status" value="2"/>
</dbReference>
<dbReference type="SMART" id="SM00154">
    <property type="entry name" value="ZnF_AN1"/>
    <property type="match status" value="2"/>
</dbReference>
<dbReference type="Pfam" id="PF25327">
    <property type="entry name" value="UBL_ZFAND1"/>
    <property type="match status" value="1"/>
</dbReference>
<keyword evidence="3" id="KW-0862">Zinc</keyword>
<evidence type="ECO:0000256" key="4">
    <source>
        <dbReference type="PROSITE-ProRule" id="PRU00449"/>
    </source>
</evidence>
<gene>
    <name evidence="7" type="ORF">FGG08_001560</name>
</gene>
<dbReference type="GO" id="GO:0008270">
    <property type="term" value="F:zinc ion binding"/>
    <property type="evidence" value="ECO:0007669"/>
    <property type="project" value="UniProtKB-KW"/>
</dbReference>
<feature type="compositionally biased region" description="Polar residues" evidence="5">
    <location>
        <begin position="437"/>
        <end position="455"/>
    </location>
</feature>
<dbReference type="Gene3D" id="4.10.1110.10">
    <property type="entry name" value="AN1-like Zinc finger"/>
    <property type="match status" value="2"/>
</dbReference>
<dbReference type="Proteomes" id="UP000698800">
    <property type="component" value="Unassembled WGS sequence"/>
</dbReference>
<feature type="compositionally biased region" description="Gly residues" evidence="5">
    <location>
        <begin position="933"/>
        <end position="942"/>
    </location>
</feature>
<feature type="compositionally biased region" description="Polar residues" evidence="5">
    <location>
        <begin position="470"/>
        <end position="482"/>
    </location>
</feature>
<dbReference type="Gene3D" id="3.10.350.10">
    <property type="entry name" value="LysM domain"/>
    <property type="match status" value="1"/>
</dbReference>
<dbReference type="EMBL" id="JAGHQL010000021">
    <property type="protein sequence ID" value="KAH0544297.1"/>
    <property type="molecule type" value="Genomic_DNA"/>
</dbReference>
<feature type="region of interest" description="Disordered" evidence="5">
    <location>
        <begin position="410"/>
        <end position="490"/>
    </location>
</feature>
<dbReference type="InterPro" id="IPR035896">
    <property type="entry name" value="AN1-like_Znf"/>
</dbReference>
<feature type="region of interest" description="Disordered" evidence="5">
    <location>
        <begin position="792"/>
        <end position="826"/>
    </location>
</feature>
<dbReference type="PANTHER" id="PTHR14677:SF40">
    <property type="entry name" value="CDC48-ASSOCIATED UBIQUITIN-LIKE_ZINC FINGER PROTEIN 1"/>
    <property type="match status" value="1"/>
</dbReference>
<evidence type="ECO:0000256" key="2">
    <source>
        <dbReference type="ARBA" id="ARBA00022771"/>
    </source>
</evidence>
<dbReference type="InterPro" id="IPR036779">
    <property type="entry name" value="LysM_dom_sf"/>
</dbReference>
<feature type="compositionally biased region" description="Low complexity" evidence="5">
    <location>
        <begin position="811"/>
        <end position="825"/>
    </location>
</feature>
<dbReference type="CDD" id="cd00118">
    <property type="entry name" value="LysM"/>
    <property type="match status" value="1"/>
</dbReference>
<organism evidence="7 8">
    <name type="scientific">Glutinoglossum americanum</name>
    <dbReference type="NCBI Taxonomy" id="1670608"/>
    <lineage>
        <taxon>Eukaryota</taxon>
        <taxon>Fungi</taxon>
        <taxon>Dikarya</taxon>
        <taxon>Ascomycota</taxon>
        <taxon>Pezizomycotina</taxon>
        <taxon>Geoglossomycetes</taxon>
        <taxon>Geoglossales</taxon>
        <taxon>Geoglossaceae</taxon>
        <taxon>Glutinoglossum</taxon>
    </lineage>
</organism>
<keyword evidence="8" id="KW-1185">Reference proteome</keyword>
<evidence type="ECO:0000313" key="7">
    <source>
        <dbReference type="EMBL" id="KAH0544297.1"/>
    </source>
</evidence>
<name>A0A9P8IEL0_9PEZI</name>
<reference evidence="7" key="1">
    <citation type="submission" date="2021-03" db="EMBL/GenBank/DDBJ databases">
        <title>Comparative genomics and phylogenomic investigation of the class Geoglossomycetes provide insights into ecological specialization and systematics.</title>
        <authorList>
            <person name="Melie T."/>
            <person name="Pirro S."/>
            <person name="Miller A.N."/>
            <person name="Quandt A."/>
        </authorList>
    </citation>
    <scope>NUCLEOTIDE SEQUENCE</scope>
    <source>
        <strain evidence="7">GBOQ0MN5Z8</strain>
    </source>
</reference>
<dbReference type="PROSITE" id="PS51039">
    <property type="entry name" value="ZF_AN1"/>
    <property type="match status" value="1"/>
</dbReference>
<dbReference type="InterPro" id="IPR000058">
    <property type="entry name" value="Znf_AN1"/>
</dbReference>
<feature type="region of interest" description="Disordered" evidence="5">
    <location>
        <begin position="553"/>
        <end position="576"/>
    </location>
</feature>
<protein>
    <recommendedName>
        <fullName evidence="6">AN1-type domain-containing protein</fullName>
    </recommendedName>
</protein>
<feature type="region of interest" description="Disordered" evidence="5">
    <location>
        <begin position="907"/>
        <end position="967"/>
    </location>
</feature>
<dbReference type="InterPro" id="IPR057358">
    <property type="entry name" value="UBL_ZFAND1-like"/>
</dbReference>
<dbReference type="PANTHER" id="PTHR14677">
    <property type="entry name" value="ARSENITE INDUCUBLE RNA ASSOCIATED PROTEIN AIP-1-RELATED"/>
    <property type="match status" value="1"/>
</dbReference>
<dbReference type="GO" id="GO:0005737">
    <property type="term" value="C:cytoplasm"/>
    <property type="evidence" value="ECO:0007669"/>
    <property type="project" value="TreeGrafter"/>
</dbReference>
<proteinExistence type="predicted"/>
<evidence type="ECO:0000256" key="3">
    <source>
        <dbReference type="ARBA" id="ARBA00022833"/>
    </source>
</evidence>
<evidence type="ECO:0000313" key="8">
    <source>
        <dbReference type="Proteomes" id="UP000698800"/>
    </source>
</evidence>
<evidence type="ECO:0000256" key="1">
    <source>
        <dbReference type="ARBA" id="ARBA00022723"/>
    </source>
</evidence>
<feature type="region of interest" description="Disordered" evidence="5">
    <location>
        <begin position="597"/>
        <end position="632"/>
    </location>
</feature>
<evidence type="ECO:0000259" key="6">
    <source>
        <dbReference type="PROSITE" id="PS51039"/>
    </source>
</evidence>
<keyword evidence="1" id="KW-0479">Metal-binding</keyword>
<feature type="region of interest" description="Disordered" evidence="5">
    <location>
        <begin position="715"/>
        <end position="759"/>
    </location>
</feature>
<accession>A0A9P8IEL0</accession>
<feature type="domain" description="AN1-type" evidence="6">
    <location>
        <begin position="25"/>
        <end position="73"/>
    </location>
</feature>
<evidence type="ECO:0000256" key="5">
    <source>
        <dbReference type="SAM" id="MobiDB-lite"/>
    </source>
</evidence>
<dbReference type="SUPFAM" id="SSF118310">
    <property type="entry name" value="AN1-like Zinc finger"/>
    <property type="match status" value="2"/>
</dbReference>
<dbReference type="OrthoDB" id="431929at2759"/>
<feature type="compositionally biased region" description="Polar residues" evidence="5">
    <location>
        <begin position="410"/>
        <end position="419"/>
    </location>
</feature>
<feature type="compositionally biased region" description="Polar residues" evidence="5">
    <location>
        <begin position="795"/>
        <end position="805"/>
    </location>
</feature>